<reference evidence="2" key="1">
    <citation type="submission" date="2013-08" db="EMBL/GenBank/DDBJ databases">
        <authorList>
            <person name="Mendez C."/>
            <person name="Richter M."/>
            <person name="Ferrer M."/>
            <person name="Sanchez J."/>
        </authorList>
    </citation>
    <scope>NUCLEOTIDE SEQUENCE</scope>
</reference>
<dbReference type="InterPro" id="IPR000835">
    <property type="entry name" value="HTH_MarR-typ"/>
</dbReference>
<dbReference type="GO" id="GO:0003700">
    <property type="term" value="F:DNA-binding transcription factor activity"/>
    <property type="evidence" value="ECO:0007669"/>
    <property type="project" value="InterPro"/>
</dbReference>
<dbReference type="InterPro" id="IPR036388">
    <property type="entry name" value="WH-like_DNA-bd_sf"/>
</dbReference>
<dbReference type="GO" id="GO:0006950">
    <property type="term" value="P:response to stress"/>
    <property type="evidence" value="ECO:0007669"/>
    <property type="project" value="TreeGrafter"/>
</dbReference>
<organism evidence="2">
    <name type="scientific">mine drainage metagenome</name>
    <dbReference type="NCBI Taxonomy" id="410659"/>
    <lineage>
        <taxon>unclassified sequences</taxon>
        <taxon>metagenomes</taxon>
        <taxon>ecological metagenomes</taxon>
    </lineage>
</organism>
<dbReference type="Gene3D" id="1.10.10.10">
    <property type="entry name" value="Winged helix-like DNA-binding domain superfamily/Winged helix DNA-binding domain"/>
    <property type="match status" value="1"/>
</dbReference>
<dbReference type="SMART" id="SM00347">
    <property type="entry name" value="HTH_MARR"/>
    <property type="match status" value="1"/>
</dbReference>
<evidence type="ECO:0000259" key="1">
    <source>
        <dbReference type="PROSITE" id="PS50995"/>
    </source>
</evidence>
<dbReference type="SUPFAM" id="SSF46785">
    <property type="entry name" value="Winged helix' DNA-binding domain"/>
    <property type="match status" value="1"/>
</dbReference>
<proteinExistence type="predicted"/>
<reference evidence="2" key="2">
    <citation type="journal article" date="2014" name="ISME J.">
        <title>Microbial stratification in low pH oxic and suboxic macroscopic growths along an acid mine drainage.</title>
        <authorList>
            <person name="Mendez-Garcia C."/>
            <person name="Mesa V."/>
            <person name="Sprenger R.R."/>
            <person name="Richter M."/>
            <person name="Diez M.S."/>
            <person name="Solano J."/>
            <person name="Bargiela R."/>
            <person name="Golyshina O.V."/>
            <person name="Manteca A."/>
            <person name="Ramos J.L."/>
            <person name="Gallego J.R."/>
            <person name="Llorente I."/>
            <person name="Martins Dos Santos V.A."/>
            <person name="Jensen O.N."/>
            <person name="Pelaez A.I."/>
            <person name="Sanchez J."/>
            <person name="Ferrer M."/>
        </authorList>
    </citation>
    <scope>NUCLEOTIDE SEQUENCE</scope>
</reference>
<dbReference type="EMBL" id="AUZY01002854">
    <property type="protein sequence ID" value="EQD71243.1"/>
    <property type="molecule type" value="Genomic_DNA"/>
</dbReference>
<dbReference type="Pfam" id="PF01047">
    <property type="entry name" value="MarR"/>
    <property type="match status" value="1"/>
</dbReference>
<dbReference type="PROSITE" id="PS50995">
    <property type="entry name" value="HTH_MARR_2"/>
    <property type="match status" value="1"/>
</dbReference>
<dbReference type="AlphaFoldDB" id="T1BRQ2"/>
<dbReference type="InterPro" id="IPR036390">
    <property type="entry name" value="WH_DNA-bd_sf"/>
</dbReference>
<name>T1BRQ2_9ZZZZ</name>
<dbReference type="PANTHER" id="PTHR33164">
    <property type="entry name" value="TRANSCRIPTIONAL REGULATOR, MARR FAMILY"/>
    <property type="match status" value="1"/>
</dbReference>
<comment type="caution">
    <text evidence="2">The sequence shown here is derived from an EMBL/GenBank/DDBJ whole genome shotgun (WGS) entry which is preliminary data.</text>
</comment>
<dbReference type="PRINTS" id="PR00598">
    <property type="entry name" value="HTHMARR"/>
</dbReference>
<sequence length="161" mass="18622">MPPNHPSEGERERLLAYLRICYWRVLGELDRRLEETGLTARQFLLLRVLEEGGPVNASAVGQRLSVSPANVSGLVDRLERKHYLKRNRWADDRRKVQLEITPEGRKAFRRARRDRELLLRAVFDGLSLRERRMLVKGLAKMATRRIPGTVRAGAARERITT</sequence>
<feature type="domain" description="HTH marR-type" evidence="1">
    <location>
        <begin position="11"/>
        <end position="143"/>
    </location>
</feature>
<protein>
    <submittedName>
        <fullName evidence="2">Bacterial regulatory protein, MarR</fullName>
    </submittedName>
</protein>
<gene>
    <name evidence="2" type="ORF">B1B_04570</name>
</gene>
<dbReference type="PANTHER" id="PTHR33164:SF89">
    <property type="entry name" value="MARR FAMILY REGULATORY PROTEIN"/>
    <property type="match status" value="1"/>
</dbReference>
<dbReference type="InterPro" id="IPR039422">
    <property type="entry name" value="MarR/SlyA-like"/>
</dbReference>
<evidence type="ECO:0000313" key="2">
    <source>
        <dbReference type="EMBL" id="EQD71243.1"/>
    </source>
</evidence>
<accession>T1BRQ2</accession>